<comment type="caution">
    <text evidence="3">The sequence shown here is derived from an EMBL/GenBank/DDBJ whole genome shotgun (WGS) entry which is preliminary data.</text>
</comment>
<evidence type="ECO:0000256" key="1">
    <source>
        <dbReference type="ARBA" id="ARBA00022737"/>
    </source>
</evidence>
<dbReference type="Proteomes" id="UP000238479">
    <property type="component" value="Chromosome 6"/>
</dbReference>
<protein>
    <submittedName>
        <fullName evidence="3">Putative pentatricopeptide</fullName>
    </submittedName>
</protein>
<evidence type="ECO:0000313" key="4">
    <source>
        <dbReference type="Proteomes" id="UP000238479"/>
    </source>
</evidence>
<dbReference type="NCBIfam" id="TIGR00756">
    <property type="entry name" value="PPR"/>
    <property type="match status" value="1"/>
</dbReference>
<evidence type="ECO:0000313" key="3">
    <source>
        <dbReference type="EMBL" id="PRQ23300.1"/>
    </source>
</evidence>
<dbReference type="EMBL" id="PDCK01000044">
    <property type="protein sequence ID" value="PRQ23300.1"/>
    <property type="molecule type" value="Genomic_DNA"/>
</dbReference>
<reference evidence="3 4" key="1">
    <citation type="journal article" date="2018" name="Nat. Genet.">
        <title>The Rosa genome provides new insights in the design of modern roses.</title>
        <authorList>
            <person name="Bendahmane M."/>
        </authorList>
    </citation>
    <scope>NUCLEOTIDE SEQUENCE [LARGE SCALE GENOMIC DNA]</scope>
    <source>
        <strain evidence="4">cv. Old Blush</strain>
    </source>
</reference>
<sequence length="97" mass="10801">MILVIGCHKSLVSLNSVIAGYEENENFIGAVKLFAQMQLKGEKPDRHTLSSVLGVCTGLVDLLVTKTVMTYCRFANKQCPYNYVFTMWCDRGGATNF</sequence>
<keyword evidence="1" id="KW-0677">Repeat</keyword>
<dbReference type="STRING" id="74649.A0A2P6PMZ9"/>
<dbReference type="AlphaFoldDB" id="A0A2P6PMZ9"/>
<dbReference type="InterPro" id="IPR002885">
    <property type="entry name" value="PPR_rpt"/>
</dbReference>
<feature type="repeat" description="PPR" evidence="2">
    <location>
        <begin position="10"/>
        <end position="44"/>
    </location>
</feature>
<dbReference type="InterPro" id="IPR011990">
    <property type="entry name" value="TPR-like_helical_dom_sf"/>
</dbReference>
<proteinExistence type="predicted"/>
<dbReference type="Gene3D" id="1.25.40.10">
    <property type="entry name" value="Tetratricopeptide repeat domain"/>
    <property type="match status" value="1"/>
</dbReference>
<name>A0A2P6PMZ9_ROSCH</name>
<accession>A0A2P6PMZ9</accession>
<keyword evidence="4" id="KW-1185">Reference proteome</keyword>
<evidence type="ECO:0000256" key="2">
    <source>
        <dbReference type="PROSITE-ProRule" id="PRU00708"/>
    </source>
</evidence>
<gene>
    <name evidence="3" type="ORF">RchiOBHm_Chr6g0259841</name>
</gene>
<dbReference type="PROSITE" id="PS51375">
    <property type="entry name" value="PPR"/>
    <property type="match status" value="1"/>
</dbReference>
<dbReference type="Pfam" id="PF13041">
    <property type="entry name" value="PPR_2"/>
    <property type="match status" value="1"/>
</dbReference>
<organism evidence="3 4">
    <name type="scientific">Rosa chinensis</name>
    <name type="common">China rose</name>
    <dbReference type="NCBI Taxonomy" id="74649"/>
    <lineage>
        <taxon>Eukaryota</taxon>
        <taxon>Viridiplantae</taxon>
        <taxon>Streptophyta</taxon>
        <taxon>Embryophyta</taxon>
        <taxon>Tracheophyta</taxon>
        <taxon>Spermatophyta</taxon>
        <taxon>Magnoliopsida</taxon>
        <taxon>eudicotyledons</taxon>
        <taxon>Gunneridae</taxon>
        <taxon>Pentapetalae</taxon>
        <taxon>rosids</taxon>
        <taxon>fabids</taxon>
        <taxon>Rosales</taxon>
        <taxon>Rosaceae</taxon>
        <taxon>Rosoideae</taxon>
        <taxon>Rosoideae incertae sedis</taxon>
        <taxon>Rosa</taxon>
    </lineage>
</organism>
<dbReference type="Gramene" id="PRQ23300">
    <property type="protein sequence ID" value="PRQ23300"/>
    <property type="gene ID" value="RchiOBHm_Chr6g0259841"/>
</dbReference>